<sequence>KNKHVEQTLSSIHLARAENNKKRNLSESPRKFYPSPESRQPSFSQEIWEQSPIAKFTDIQKYSPLKNTVNLLS</sequence>
<evidence type="ECO:0000313" key="3">
    <source>
        <dbReference type="Proteomes" id="UP000478052"/>
    </source>
</evidence>
<proteinExistence type="predicted"/>
<organism evidence="2 3">
    <name type="scientific">Aphis craccivora</name>
    <name type="common">Cowpea aphid</name>
    <dbReference type="NCBI Taxonomy" id="307492"/>
    <lineage>
        <taxon>Eukaryota</taxon>
        <taxon>Metazoa</taxon>
        <taxon>Ecdysozoa</taxon>
        <taxon>Arthropoda</taxon>
        <taxon>Hexapoda</taxon>
        <taxon>Insecta</taxon>
        <taxon>Pterygota</taxon>
        <taxon>Neoptera</taxon>
        <taxon>Paraneoptera</taxon>
        <taxon>Hemiptera</taxon>
        <taxon>Sternorrhyncha</taxon>
        <taxon>Aphidomorpha</taxon>
        <taxon>Aphidoidea</taxon>
        <taxon>Aphididae</taxon>
        <taxon>Aphidini</taxon>
        <taxon>Aphis</taxon>
        <taxon>Aphis</taxon>
    </lineage>
</organism>
<dbReference type="AlphaFoldDB" id="A0A6G0VWD3"/>
<dbReference type="EMBL" id="VUJU01011010">
    <property type="protein sequence ID" value="KAF0712222.1"/>
    <property type="molecule type" value="Genomic_DNA"/>
</dbReference>
<evidence type="ECO:0000256" key="1">
    <source>
        <dbReference type="SAM" id="MobiDB-lite"/>
    </source>
</evidence>
<protein>
    <submittedName>
        <fullName evidence="2">Uncharacterized protein</fullName>
    </submittedName>
</protein>
<evidence type="ECO:0000313" key="2">
    <source>
        <dbReference type="EMBL" id="KAF0712222.1"/>
    </source>
</evidence>
<dbReference type="Proteomes" id="UP000478052">
    <property type="component" value="Unassembled WGS sequence"/>
</dbReference>
<feature type="compositionally biased region" description="Basic and acidic residues" evidence="1">
    <location>
        <begin position="15"/>
        <end position="30"/>
    </location>
</feature>
<feature type="region of interest" description="Disordered" evidence="1">
    <location>
        <begin position="1"/>
        <end position="45"/>
    </location>
</feature>
<accession>A0A6G0VWD3</accession>
<keyword evidence="3" id="KW-1185">Reference proteome</keyword>
<reference evidence="2 3" key="1">
    <citation type="submission" date="2019-08" db="EMBL/GenBank/DDBJ databases">
        <title>Whole genome of Aphis craccivora.</title>
        <authorList>
            <person name="Voronova N.V."/>
            <person name="Shulinski R.S."/>
            <person name="Bandarenka Y.V."/>
            <person name="Zhorov D.G."/>
            <person name="Warner D."/>
        </authorList>
    </citation>
    <scope>NUCLEOTIDE SEQUENCE [LARGE SCALE GENOMIC DNA]</scope>
    <source>
        <strain evidence="2">180601</strain>
        <tissue evidence="2">Whole Body</tissue>
    </source>
</reference>
<name>A0A6G0VWD3_APHCR</name>
<feature type="non-terminal residue" evidence="2">
    <location>
        <position position="1"/>
    </location>
</feature>
<gene>
    <name evidence="2" type="ORF">FWK35_00027779</name>
</gene>
<comment type="caution">
    <text evidence="2">The sequence shown here is derived from an EMBL/GenBank/DDBJ whole genome shotgun (WGS) entry which is preliminary data.</text>
</comment>